<evidence type="ECO:0000313" key="1">
    <source>
        <dbReference type="EMBL" id="CAL1680111.1"/>
    </source>
</evidence>
<keyword evidence="2" id="KW-1185">Reference proteome</keyword>
<reference evidence="1" key="1">
    <citation type="submission" date="2024-04" db="EMBL/GenBank/DDBJ databases">
        <authorList>
            <consortium name="Molecular Ecology Group"/>
        </authorList>
    </citation>
    <scope>NUCLEOTIDE SEQUENCE</scope>
</reference>
<sequence>MTGVAFYKEGAGIRIPPERRYNTWIRIGHKALFVIPYCTYKRGALRVVTTTGVPGSNFVIRDSEESSIVKKGRSIWDASAAEKLSRCRTQRVLPGILAGFELATERITQRTNAVQRIFLR</sequence>
<dbReference type="AlphaFoldDB" id="A0AAV2NLD1"/>
<gene>
    <name evidence="1" type="ORF">LPLAT_LOCUS6192</name>
</gene>
<name>A0AAV2NLD1_9HYME</name>
<evidence type="ECO:0000313" key="2">
    <source>
        <dbReference type="Proteomes" id="UP001497644"/>
    </source>
</evidence>
<dbReference type="Proteomes" id="UP001497644">
    <property type="component" value="Chromosome 2"/>
</dbReference>
<accession>A0AAV2NLD1</accession>
<protein>
    <submittedName>
        <fullName evidence="1">Uncharacterized protein</fullName>
    </submittedName>
</protein>
<dbReference type="EMBL" id="OZ034825">
    <property type="protein sequence ID" value="CAL1680111.1"/>
    <property type="molecule type" value="Genomic_DNA"/>
</dbReference>
<proteinExistence type="predicted"/>
<organism evidence="1 2">
    <name type="scientific">Lasius platythorax</name>
    <dbReference type="NCBI Taxonomy" id="488582"/>
    <lineage>
        <taxon>Eukaryota</taxon>
        <taxon>Metazoa</taxon>
        <taxon>Ecdysozoa</taxon>
        <taxon>Arthropoda</taxon>
        <taxon>Hexapoda</taxon>
        <taxon>Insecta</taxon>
        <taxon>Pterygota</taxon>
        <taxon>Neoptera</taxon>
        <taxon>Endopterygota</taxon>
        <taxon>Hymenoptera</taxon>
        <taxon>Apocrita</taxon>
        <taxon>Aculeata</taxon>
        <taxon>Formicoidea</taxon>
        <taxon>Formicidae</taxon>
        <taxon>Formicinae</taxon>
        <taxon>Lasius</taxon>
        <taxon>Lasius</taxon>
    </lineage>
</organism>